<evidence type="ECO:0000256" key="1">
    <source>
        <dbReference type="SAM" id="SignalP"/>
    </source>
</evidence>
<dbReference type="AlphaFoldDB" id="A0AAD6YI62"/>
<protein>
    <submittedName>
        <fullName evidence="2">Uncharacterized protein</fullName>
    </submittedName>
</protein>
<dbReference type="EMBL" id="JARJCW010000025">
    <property type="protein sequence ID" value="KAJ7211633.1"/>
    <property type="molecule type" value="Genomic_DNA"/>
</dbReference>
<keyword evidence="1" id="KW-0732">Signal</keyword>
<keyword evidence="3" id="KW-1185">Reference proteome</keyword>
<evidence type="ECO:0000313" key="2">
    <source>
        <dbReference type="EMBL" id="KAJ7211633.1"/>
    </source>
</evidence>
<name>A0AAD6YI62_9AGAR</name>
<accession>A0AAD6YI62</accession>
<organism evidence="2 3">
    <name type="scientific">Mycena pura</name>
    <dbReference type="NCBI Taxonomy" id="153505"/>
    <lineage>
        <taxon>Eukaryota</taxon>
        <taxon>Fungi</taxon>
        <taxon>Dikarya</taxon>
        <taxon>Basidiomycota</taxon>
        <taxon>Agaricomycotina</taxon>
        <taxon>Agaricomycetes</taxon>
        <taxon>Agaricomycetidae</taxon>
        <taxon>Agaricales</taxon>
        <taxon>Marasmiineae</taxon>
        <taxon>Mycenaceae</taxon>
        <taxon>Mycena</taxon>
    </lineage>
</organism>
<gene>
    <name evidence="2" type="ORF">GGX14DRAFT_448932</name>
</gene>
<comment type="caution">
    <text evidence="2">The sequence shown here is derived from an EMBL/GenBank/DDBJ whole genome shotgun (WGS) entry which is preliminary data.</text>
</comment>
<reference evidence="2" key="1">
    <citation type="submission" date="2023-03" db="EMBL/GenBank/DDBJ databases">
        <title>Massive genome expansion in bonnet fungi (Mycena s.s.) driven by repeated elements and novel gene families across ecological guilds.</title>
        <authorList>
            <consortium name="Lawrence Berkeley National Laboratory"/>
            <person name="Harder C.B."/>
            <person name="Miyauchi S."/>
            <person name="Viragh M."/>
            <person name="Kuo A."/>
            <person name="Thoen E."/>
            <person name="Andreopoulos B."/>
            <person name="Lu D."/>
            <person name="Skrede I."/>
            <person name="Drula E."/>
            <person name="Henrissat B."/>
            <person name="Morin E."/>
            <person name="Kohler A."/>
            <person name="Barry K."/>
            <person name="LaButti K."/>
            <person name="Morin E."/>
            <person name="Salamov A."/>
            <person name="Lipzen A."/>
            <person name="Mereny Z."/>
            <person name="Hegedus B."/>
            <person name="Baldrian P."/>
            <person name="Stursova M."/>
            <person name="Weitz H."/>
            <person name="Taylor A."/>
            <person name="Grigoriev I.V."/>
            <person name="Nagy L.G."/>
            <person name="Martin F."/>
            <person name="Kauserud H."/>
        </authorList>
    </citation>
    <scope>NUCLEOTIDE SEQUENCE</scope>
    <source>
        <strain evidence="2">9144</strain>
    </source>
</reference>
<feature type="chain" id="PRO_5041980990" evidence="1">
    <location>
        <begin position="37"/>
        <end position="160"/>
    </location>
</feature>
<proteinExistence type="predicted"/>
<sequence length="160" mass="16460">MSHLFWRLWLSSLPIMLATLPLFLVALFLHSHAVYAQVPLSPRAGTGLTPSKRIEGLLGVRQLECDPGFDLCGDGCCLDGEGCCSGSDTCCPVAGECCNDAGGGCCSSDEYCAVDKQGDPGCCPNGEVCSGGTANGVKVTHGAFMMAGLAIVAGFTFSVL</sequence>
<evidence type="ECO:0000313" key="3">
    <source>
        <dbReference type="Proteomes" id="UP001219525"/>
    </source>
</evidence>
<dbReference type="Proteomes" id="UP001219525">
    <property type="component" value="Unassembled WGS sequence"/>
</dbReference>
<feature type="signal peptide" evidence="1">
    <location>
        <begin position="1"/>
        <end position="36"/>
    </location>
</feature>